<dbReference type="OrthoDB" id="10540645at2759"/>
<keyword evidence="4" id="KW-1185">Reference proteome</keyword>
<dbReference type="Gene3D" id="2.60.40.10">
    <property type="entry name" value="Immunoglobulins"/>
    <property type="match status" value="1"/>
</dbReference>
<feature type="transmembrane region" description="Helical" evidence="1">
    <location>
        <begin position="31"/>
        <end position="50"/>
    </location>
</feature>
<name>A0A3P7PA51_DIBLA</name>
<dbReference type="InterPro" id="IPR013783">
    <property type="entry name" value="Ig-like_fold"/>
</dbReference>
<evidence type="ECO:0000259" key="2">
    <source>
        <dbReference type="PROSITE" id="PS50835"/>
    </source>
</evidence>
<keyword evidence="1" id="KW-1133">Transmembrane helix</keyword>
<protein>
    <recommendedName>
        <fullName evidence="2">Ig-like domain-containing protein</fullName>
    </recommendedName>
</protein>
<dbReference type="InterPro" id="IPR007110">
    <property type="entry name" value="Ig-like_dom"/>
</dbReference>
<dbReference type="EMBL" id="UYRU01060412">
    <property type="protein sequence ID" value="VDN14796.1"/>
    <property type="molecule type" value="Genomic_DNA"/>
</dbReference>
<evidence type="ECO:0000256" key="1">
    <source>
        <dbReference type="SAM" id="Phobius"/>
    </source>
</evidence>
<proteinExistence type="predicted"/>
<dbReference type="Pfam" id="PF00047">
    <property type="entry name" value="ig"/>
    <property type="match status" value="1"/>
</dbReference>
<dbReference type="SUPFAM" id="SSF48726">
    <property type="entry name" value="Immunoglobulin"/>
    <property type="match status" value="1"/>
</dbReference>
<evidence type="ECO:0000313" key="4">
    <source>
        <dbReference type="Proteomes" id="UP000281553"/>
    </source>
</evidence>
<sequence length="234" mass="26708">MLHQTRQWFERPHTGSLRPSHVLLHARFSTLYSFLTVWLLLLLLPCILAWRLHPPGKELVLSCPSAPENSEGNLSWFKDGPPTRHVYSNSGSKSLVIENPGYTESGNYTCCHTSNRSGHANCSSSFIVFADKKELPPNLLRDTLPQPGGTPIFKGITYWMPSMLLSFRPRLFLGQTNFSCLYYIRTKIRVPRVEWFYVDSNSDVAAIPPVDALHQVCISWSSYIQNCKFYYSAF</sequence>
<evidence type="ECO:0000313" key="3">
    <source>
        <dbReference type="EMBL" id="VDN14796.1"/>
    </source>
</evidence>
<dbReference type="PROSITE" id="PS50835">
    <property type="entry name" value="IG_LIKE"/>
    <property type="match status" value="1"/>
</dbReference>
<feature type="domain" description="Ig-like" evidence="2">
    <location>
        <begin position="45"/>
        <end position="110"/>
    </location>
</feature>
<dbReference type="AlphaFoldDB" id="A0A3P7PA51"/>
<organism evidence="3 4">
    <name type="scientific">Dibothriocephalus latus</name>
    <name type="common">Fish tapeworm</name>
    <name type="synonym">Diphyllobothrium latum</name>
    <dbReference type="NCBI Taxonomy" id="60516"/>
    <lineage>
        <taxon>Eukaryota</taxon>
        <taxon>Metazoa</taxon>
        <taxon>Spiralia</taxon>
        <taxon>Lophotrochozoa</taxon>
        <taxon>Platyhelminthes</taxon>
        <taxon>Cestoda</taxon>
        <taxon>Eucestoda</taxon>
        <taxon>Diphyllobothriidea</taxon>
        <taxon>Diphyllobothriidae</taxon>
        <taxon>Dibothriocephalus</taxon>
    </lineage>
</organism>
<gene>
    <name evidence="3" type="ORF">DILT_LOCUS10627</name>
</gene>
<dbReference type="InterPro" id="IPR036179">
    <property type="entry name" value="Ig-like_dom_sf"/>
</dbReference>
<accession>A0A3P7PA51</accession>
<reference evidence="3 4" key="1">
    <citation type="submission" date="2018-11" db="EMBL/GenBank/DDBJ databases">
        <authorList>
            <consortium name="Pathogen Informatics"/>
        </authorList>
    </citation>
    <scope>NUCLEOTIDE SEQUENCE [LARGE SCALE GENOMIC DNA]</scope>
</reference>
<dbReference type="InterPro" id="IPR013151">
    <property type="entry name" value="Immunoglobulin_dom"/>
</dbReference>
<keyword evidence="1" id="KW-0812">Transmembrane</keyword>
<keyword evidence="1" id="KW-0472">Membrane</keyword>
<dbReference type="Proteomes" id="UP000281553">
    <property type="component" value="Unassembled WGS sequence"/>
</dbReference>